<dbReference type="GO" id="GO:0016757">
    <property type="term" value="F:glycosyltransferase activity"/>
    <property type="evidence" value="ECO:0007669"/>
    <property type="project" value="UniProtKB-KW"/>
</dbReference>
<organism evidence="3 4">
    <name type="scientific">Rubinisphaera italica</name>
    <dbReference type="NCBI Taxonomy" id="2527969"/>
    <lineage>
        <taxon>Bacteria</taxon>
        <taxon>Pseudomonadati</taxon>
        <taxon>Planctomycetota</taxon>
        <taxon>Planctomycetia</taxon>
        <taxon>Planctomycetales</taxon>
        <taxon>Planctomycetaceae</taxon>
        <taxon>Rubinisphaera</taxon>
    </lineage>
</organism>
<accession>A0A5C5XBF2</accession>
<evidence type="ECO:0000313" key="3">
    <source>
        <dbReference type="EMBL" id="TWT59495.1"/>
    </source>
</evidence>
<keyword evidence="3" id="KW-0808">Transferase</keyword>
<keyword evidence="4" id="KW-1185">Reference proteome</keyword>
<dbReference type="SUPFAM" id="SSF53756">
    <property type="entry name" value="UDP-Glycosyltransferase/glycogen phosphorylase"/>
    <property type="match status" value="1"/>
</dbReference>
<evidence type="ECO:0000259" key="2">
    <source>
        <dbReference type="Pfam" id="PF13439"/>
    </source>
</evidence>
<reference evidence="3 4" key="1">
    <citation type="submission" date="2019-02" db="EMBL/GenBank/DDBJ databases">
        <title>Deep-cultivation of Planctomycetes and their phenomic and genomic characterization uncovers novel biology.</title>
        <authorList>
            <person name="Wiegand S."/>
            <person name="Jogler M."/>
            <person name="Boedeker C."/>
            <person name="Pinto D."/>
            <person name="Vollmers J."/>
            <person name="Rivas-Marin E."/>
            <person name="Kohn T."/>
            <person name="Peeters S.H."/>
            <person name="Heuer A."/>
            <person name="Rast P."/>
            <person name="Oberbeckmann S."/>
            <person name="Bunk B."/>
            <person name="Jeske O."/>
            <person name="Meyerdierks A."/>
            <person name="Storesund J.E."/>
            <person name="Kallscheuer N."/>
            <person name="Luecker S."/>
            <person name="Lage O.M."/>
            <person name="Pohl T."/>
            <person name="Merkel B.J."/>
            <person name="Hornburger P."/>
            <person name="Mueller R.-W."/>
            <person name="Bruemmer F."/>
            <person name="Labrenz M."/>
            <person name="Spormann A.M."/>
            <person name="Op Den Camp H."/>
            <person name="Overmann J."/>
            <person name="Amann R."/>
            <person name="Jetten M.S.M."/>
            <person name="Mascher T."/>
            <person name="Medema M.H."/>
            <person name="Devos D.P."/>
            <person name="Kaster A.-K."/>
            <person name="Ovreas L."/>
            <person name="Rohde M."/>
            <person name="Galperin M.Y."/>
            <person name="Jogler C."/>
        </authorList>
    </citation>
    <scope>NUCLEOTIDE SEQUENCE [LARGE SCALE GENOMIC DNA]</scope>
    <source>
        <strain evidence="3 4">Pan54</strain>
    </source>
</reference>
<evidence type="ECO:0000259" key="1">
    <source>
        <dbReference type="Pfam" id="PF00534"/>
    </source>
</evidence>
<feature type="domain" description="Glycosyltransferase subfamily 4-like N-terminal" evidence="2">
    <location>
        <begin position="37"/>
        <end position="199"/>
    </location>
</feature>
<protein>
    <submittedName>
        <fullName evidence="3">Lipopolysaccharide core biosynthesis protein RfaG</fullName>
        <ecNumber evidence="3">2.4.-.-</ecNumber>
    </submittedName>
</protein>
<dbReference type="RefSeq" id="WP_207310011.1">
    <property type="nucleotide sequence ID" value="NZ_SJPG01000001.1"/>
</dbReference>
<keyword evidence="3" id="KW-0328">Glycosyltransferase</keyword>
<feature type="domain" description="Glycosyl transferase family 1" evidence="1">
    <location>
        <begin position="215"/>
        <end position="370"/>
    </location>
</feature>
<gene>
    <name evidence="3" type="primary">rfaG</name>
    <name evidence="3" type="ORF">Pan54_02020</name>
</gene>
<dbReference type="EMBL" id="SJPG01000001">
    <property type="protein sequence ID" value="TWT59495.1"/>
    <property type="molecule type" value="Genomic_DNA"/>
</dbReference>
<dbReference type="EC" id="2.4.-.-" evidence="3"/>
<sequence length="397" mass="44426">MSTSTKNINPATKTKTNASSNHPLRIALIRQKFRFDGGGERIVSHISDILSSHGHDVSLIARQWEGTSSSVLKCNPPKWTRVQREALFAKQAISISEQENFDLVQSHERIPGCQVYRAGDGVHRSWLEERSRTMPGWRRWLLFRNRYHRYMLAAEKSMYEDSRLKCVICNAQMVADEIENRFAIDPTKLHVIYNGVDTDCFHPSLKKYRPRVCNELQISPDQSIGLFVGSGWERKGLAQAIRGLQASPALSLIILGRDKAQYAFENLASKLGVQKQVHFAGVQSEVASYYGAADFFILPTLYDPFPNSILEAMASGLPVLTTMKCGAAEIITDGESGYLLDSQDESSLGTALKKCSTREHCLTMGKQARKTVEPFTIDAMQQNLTTLYDQLLNGCNG</sequence>
<dbReference type="CDD" id="cd03801">
    <property type="entry name" value="GT4_PimA-like"/>
    <property type="match status" value="1"/>
</dbReference>
<name>A0A5C5XBF2_9PLAN</name>
<dbReference type="InterPro" id="IPR001296">
    <property type="entry name" value="Glyco_trans_1"/>
</dbReference>
<proteinExistence type="predicted"/>
<dbReference type="Proteomes" id="UP000316095">
    <property type="component" value="Unassembled WGS sequence"/>
</dbReference>
<evidence type="ECO:0000313" key="4">
    <source>
        <dbReference type="Proteomes" id="UP000316095"/>
    </source>
</evidence>
<dbReference type="Pfam" id="PF00534">
    <property type="entry name" value="Glycos_transf_1"/>
    <property type="match status" value="1"/>
</dbReference>
<dbReference type="InterPro" id="IPR028098">
    <property type="entry name" value="Glyco_trans_4-like_N"/>
</dbReference>
<dbReference type="Pfam" id="PF13439">
    <property type="entry name" value="Glyco_transf_4"/>
    <property type="match status" value="1"/>
</dbReference>
<comment type="caution">
    <text evidence="3">The sequence shown here is derived from an EMBL/GenBank/DDBJ whole genome shotgun (WGS) entry which is preliminary data.</text>
</comment>
<dbReference type="PANTHER" id="PTHR12526:SF623">
    <property type="entry name" value="WABG"/>
    <property type="match status" value="1"/>
</dbReference>
<dbReference type="PANTHER" id="PTHR12526">
    <property type="entry name" value="GLYCOSYLTRANSFERASE"/>
    <property type="match status" value="1"/>
</dbReference>
<dbReference type="AlphaFoldDB" id="A0A5C5XBF2"/>
<dbReference type="Gene3D" id="3.40.50.2000">
    <property type="entry name" value="Glycogen Phosphorylase B"/>
    <property type="match status" value="2"/>
</dbReference>